<dbReference type="Proteomes" id="UP000746503">
    <property type="component" value="Unassembled WGS sequence"/>
</dbReference>
<keyword evidence="5 8" id="KW-0032">Aminotransferase</keyword>
<evidence type="ECO:0000256" key="3">
    <source>
        <dbReference type="ARBA" id="ARBA00023239"/>
    </source>
</evidence>
<feature type="domain" description="Aminotransferase class I/classII large" evidence="7">
    <location>
        <begin position="153"/>
        <end position="447"/>
    </location>
</feature>
<dbReference type="PROSITE" id="PS00105">
    <property type="entry name" value="AA_TRANSFER_CLASS_1"/>
    <property type="match status" value="1"/>
</dbReference>
<evidence type="ECO:0000313" key="9">
    <source>
        <dbReference type="Proteomes" id="UP000746503"/>
    </source>
</evidence>
<name>A0ABX1AVG8_9ACTN</name>
<dbReference type="InterPro" id="IPR004838">
    <property type="entry name" value="NHTrfase_class1_PyrdxlP-BS"/>
</dbReference>
<keyword evidence="3" id="KW-0456">Lyase</keyword>
<protein>
    <recommendedName>
        <fullName evidence="5">Aminotransferase</fullName>
        <ecNumber evidence="5">2.6.1.-</ecNumber>
    </recommendedName>
</protein>
<accession>A0ABX1AVG8</accession>
<dbReference type="CDD" id="cd00609">
    <property type="entry name" value="AAT_like"/>
    <property type="match status" value="1"/>
</dbReference>
<dbReference type="InterPro" id="IPR015422">
    <property type="entry name" value="PyrdxlP-dep_Trfase_small"/>
</dbReference>
<gene>
    <name evidence="8" type="ORF">HCJ92_22700</name>
</gene>
<dbReference type="InterPro" id="IPR051798">
    <property type="entry name" value="Class-II_PLP-Dep_Aminotrans"/>
</dbReference>
<sequence>MPGTRPACAAGSPARLPGRPPSDRPQGSRPSAPAEPRAAAESRPRAASPAYAADMTSTDPPVPASGDPLPAPGNPLRQLTLAELRRRTSEKWRAHPPDVLPLFVAEMDVPLAEPVRRAVGEALARGDTGYTRGSAYAEAYAGFARRRWGWDGVAAERTTVVPDVMTGVLEVLAAISGPEDTVVVNSPVYTPFYDYVRHTGRTVDEAPLGGDLRLDTAALEDAYRRASARGGNPVHLLCNPHNPTGTVHTAGELAAVAELAARWGVRVVADEIHAPVVDPGTRFTPYLSVPGAGAGWSVLSASKAWNLAGLRAGLAVAGPDAAEDVARVPVWVAAATSHIGVIAHTAALTEGGPWLDALLAGLADNRRLLTTLLAEQLPEVRYRPAPGTYLAWLDCREAGLGDDPAAVFLERGRVAVNSGPAFGSGGAGHVRLNLATSPEVLAEAVRRMAHARR</sequence>
<feature type="region of interest" description="Disordered" evidence="6">
    <location>
        <begin position="1"/>
        <end position="75"/>
    </location>
</feature>
<dbReference type="GO" id="GO:0008483">
    <property type="term" value="F:transaminase activity"/>
    <property type="evidence" value="ECO:0007669"/>
    <property type="project" value="UniProtKB-KW"/>
</dbReference>
<comment type="cofactor">
    <cofactor evidence="1 5">
        <name>pyridoxal 5'-phosphate</name>
        <dbReference type="ChEBI" id="CHEBI:597326"/>
    </cofactor>
</comment>
<keyword evidence="5" id="KW-0808">Transferase</keyword>
<dbReference type="PANTHER" id="PTHR43525:SF2">
    <property type="entry name" value="CYSTATHIONINE BETA-LYASE-RELATED"/>
    <property type="match status" value="1"/>
</dbReference>
<keyword evidence="9" id="KW-1185">Reference proteome</keyword>
<comment type="similarity">
    <text evidence="4">Belongs to the class-II pyridoxal-phosphate-dependent aminotransferase family. MalY/PatB cystathionine beta-lyase subfamily.</text>
</comment>
<evidence type="ECO:0000313" key="8">
    <source>
        <dbReference type="EMBL" id="NJP69015.1"/>
    </source>
</evidence>
<dbReference type="Gene3D" id="3.90.1150.10">
    <property type="entry name" value="Aspartate Aminotransferase, domain 1"/>
    <property type="match status" value="1"/>
</dbReference>
<evidence type="ECO:0000256" key="4">
    <source>
        <dbReference type="ARBA" id="ARBA00037974"/>
    </source>
</evidence>
<dbReference type="SUPFAM" id="SSF53383">
    <property type="entry name" value="PLP-dependent transferases"/>
    <property type="match status" value="1"/>
</dbReference>
<proteinExistence type="inferred from homology"/>
<evidence type="ECO:0000256" key="5">
    <source>
        <dbReference type="RuleBase" id="RU000481"/>
    </source>
</evidence>
<dbReference type="EC" id="2.6.1.-" evidence="5"/>
<dbReference type="InterPro" id="IPR015421">
    <property type="entry name" value="PyrdxlP-dep_Trfase_major"/>
</dbReference>
<comment type="similarity">
    <text evidence="5">Belongs to the class-I pyridoxal-phosphate-dependent aminotransferase family.</text>
</comment>
<evidence type="ECO:0000256" key="1">
    <source>
        <dbReference type="ARBA" id="ARBA00001933"/>
    </source>
</evidence>
<evidence type="ECO:0000259" key="7">
    <source>
        <dbReference type="Pfam" id="PF00155"/>
    </source>
</evidence>
<dbReference type="PANTHER" id="PTHR43525">
    <property type="entry name" value="PROTEIN MALY"/>
    <property type="match status" value="1"/>
</dbReference>
<dbReference type="InterPro" id="IPR015424">
    <property type="entry name" value="PyrdxlP-dep_Trfase"/>
</dbReference>
<dbReference type="Pfam" id="PF00155">
    <property type="entry name" value="Aminotran_1_2"/>
    <property type="match status" value="1"/>
</dbReference>
<organism evidence="8 9">
    <name type="scientific">Streptomyces spiramenti</name>
    <dbReference type="NCBI Taxonomy" id="2720606"/>
    <lineage>
        <taxon>Bacteria</taxon>
        <taxon>Bacillati</taxon>
        <taxon>Actinomycetota</taxon>
        <taxon>Actinomycetes</taxon>
        <taxon>Kitasatosporales</taxon>
        <taxon>Streptomycetaceae</taxon>
        <taxon>Streptomyces</taxon>
    </lineage>
</organism>
<reference evidence="8 9" key="1">
    <citation type="submission" date="2020-03" db="EMBL/GenBank/DDBJ databases">
        <title>Draft genome of Streptomyces sp. ventii, isolated from the Axial Seamount in the Pacific Ocean, and resequencing of the two type strains Streptomyces lonarensis strain NCL 716 and Streptomyces bohaiensis strain 11A07.</title>
        <authorList>
            <person name="Loughran R.M."/>
            <person name="Pfannmuller K.M."/>
            <person name="Wasson B.J."/>
            <person name="Deadmond M.C."/>
            <person name="Paddock B.E."/>
            <person name="Koyack M.J."/>
            <person name="Gallegos D.A."/>
            <person name="Mitchell E.A."/>
            <person name="Ushijima B."/>
            <person name="Saw J.H."/>
            <person name="Mcphail K.L."/>
            <person name="Videau P."/>
        </authorList>
    </citation>
    <scope>NUCLEOTIDE SEQUENCE [LARGE SCALE GENOMIC DNA]</scope>
    <source>
        <strain evidence="9">5675061</strain>
    </source>
</reference>
<dbReference type="EMBL" id="JAAVJB010000334">
    <property type="protein sequence ID" value="NJP69015.1"/>
    <property type="molecule type" value="Genomic_DNA"/>
</dbReference>
<evidence type="ECO:0000256" key="2">
    <source>
        <dbReference type="ARBA" id="ARBA00022898"/>
    </source>
</evidence>
<dbReference type="Gene3D" id="3.40.640.10">
    <property type="entry name" value="Type I PLP-dependent aspartate aminotransferase-like (Major domain)"/>
    <property type="match status" value="1"/>
</dbReference>
<evidence type="ECO:0000256" key="6">
    <source>
        <dbReference type="SAM" id="MobiDB-lite"/>
    </source>
</evidence>
<keyword evidence="2" id="KW-0663">Pyridoxal phosphate</keyword>
<comment type="caution">
    <text evidence="8">The sequence shown here is derived from an EMBL/GenBank/DDBJ whole genome shotgun (WGS) entry which is preliminary data.</text>
</comment>
<feature type="compositionally biased region" description="Low complexity" evidence="6">
    <location>
        <begin position="28"/>
        <end position="37"/>
    </location>
</feature>
<dbReference type="InterPro" id="IPR004839">
    <property type="entry name" value="Aminotransferase_I/II_large"/>
</dbReference>